<protein>
    <recommendedName>
        <fullName evidence="3">PD-(D/E)XK endonuclease-like domain-containing protein</fullName>
    </recommendedName>
</protein>
<proteinExistence type="predicted"/>
<accession>A0ABS3NAX6</accession>
<gene>
    <name evidence="1" type="ORF">I7822_26635</name>
</gene>
<sequence length="262" mass="31471">METWNHPVSIKTITDYHLESFIRCPYKFYYHHVLSLNDGEIKWREIVQYIINQVVQKYYQLPFQEQNKLSILKLFDPYSSYISPQLFEARSHYYMTLAKITDHLLQFLTSRKNQHPPLFLYEKLKTYTRELETHLSVTFELVEWSTHSFTIKKFLVEADDELIKLYNYLIVVFSDKAFGKLPEKIEIIQLFTGEIYTYSPSEEDASQGIFYLNYMKSLLQQPRDYKRTASMRECMSCPFTQQCKDDYKISKEIKNSTLNFLH</sequence>
<name>A0ABS3NAX6_9BACI</name>
<evidence type="ECO:0000313" key="1">
    <source>
        <dbReference type="EMBL" id="MBO1515200.1"/>
    </source>
</evidence>
<organism evidence="1 2">
    <name type="scientific">Metabacillus bambusae</name>
    <dbReference type="NCBI Taxonomy" id="2795218"/>
    <lineage>
        <taxon>Bacteria</taxon>
        <taxon>Bacillati</taxon>
        <taxon>Bacillota</taxon>
        <taxon>Bacilli</taxon>
        <taxon>Bacillales</taxon>
        <taxon>Bacillaceae</taxon>
        <taxon>Metabacillus</taxon>
    </lineage>
</organism>
<evidence type="ECO:0000313" key="2">
    <source>
        <dbReference type="Proteomes" id="UP000663981"/>
    </source>
</evidence>
<reference evidence="1 2" key="1">
    <citation type="submission" date="2021-03" db="EMBL/GenBank/DDBJ databases">
        <title>Whole genome sequence of Metabacillus bambusae BG109.</title>
        <authorList>
            <person name="Jeong J.W."/>
        </authorList>
    </citation>
    <scope>NUCLEOTIDE SEQUENCE [LARGE SCALE GENOMIC DNA]</scope>
    <source>
        <strain evidence="1 2">BG109</strain>
    </source>
</reference>
<comment type="caution">
    <text evidence="1">The sequence shown here is derived from an EMBL/GenBank/DDBJ whole genome shotgun (WGS) entry which is preliminary data.</text>
</comment>
<evidence type="ECO:0008006" key="3">
    <source>
        <dbReference type="Google" id="ProtNLM"/>
    </source>
</evidence>
<dbReference type="Proteomes" id="UP000663981">
    <property type="component" value="Unassembled WGS sequence"/>
</dbReference>
<dbReference type="RefSeq" id="WP_207982084.1">
    <property type="nucleotide sequence ID" value="NZ_JAGDEL010000032.1"/>
</dbReference>
<keyword evidence="2" id="KW-1185">Reference proteome</keyword>
<dbReference type="EMBL" id="JAGDEL010000032">
    <property type="protein sequence ID" value="MBO1515200.1"/>
    <property type="molecule type" value="Genomic_DNA"/>
</dbReference>